<dbReference type="EMBL" id="BSXS01002558">
    <property type="protein sequence ID" value="GME79345.1"/>
    <property type="molecule type" value="Genomic_DNA"/>
</dbReference>
<organism evidence="1 2">
    <name type="scientific">Ambrosiozyma monospora</name>
    <name type="common">Yeast</name>
    <name type="synonym">Endomycopsis monosporus</name>
    <dbReference type="NCBI Taxonomy" id="43982"/>
    <lineage>
        <taxon>Eukaryota</taxon>
        <taxon>Fungi</taxon>
        <taxon>Dikarya</taxon>
        <taxon>Ascomycota</taxon>
        <taxon>Saccharomycotina</taxon>
        <taxon>Pichiomycetes</taxon>
        <taxon>Pichiales</taxon>
        <taxon>Pichiaceae</taxon>
        <taxon>Ambrosiozyma</taxon>
    </lineage>
</organism>
<comment type="caution">
    <text evidence="1">The sequence shown here is derived from an EMBL/GenBank/DDBJ whole genome shotgun (WGS) entry which is preliminary data.</text>
</comment>
<accession>A0ACB5T285</accession>
<evidence type="ECO:0000313" key="1">
    <source>
        <dbReference type="EMBL" id="GME79345.1"/>
    </source>
</evidence>
<sequence length="517" mass="56737">MPLRTSIYKQKCTSSHSGYQNVEWCFITCLGIGSMTTYPQIANIAGVHGLLVYTSSSCLPILAFALFAPIIRKKCPESFVLTEWCFQRFGKPCGYYLSLCTIFTMFLYMISELTAIHDAIEALTGLDAMPCVIVQAIITTIYTAIGGFNVSFKTDVIQTLFVLVVLVIAIIAYATGIHIDPAIKKETYHFMTGANKLGWMLLYLLNMAILTNYMFLSNFWLRAFAAKTDHDLVVGCSIATLALWIIITICGIPGILAVWTGDLPIGSEDGYNAFYILCSKMDKWVIGVVLLYACVISTTCFDTMLSGMTSSISNDIFRNKINILWIRLIVAIVMVPALVIAIKCSANVLQVFLIADLLSSAVIPILFLGLWDRLWFLDGIDVILGGLGGLLSVFIYGCIYYGTALEGAKLLLIENGMYDENDWGAFGAFVCAPLFGVIIGFASAGLRIGVLYLISKKTGKPFTALDKPEPKDSSEISGEDDIIIQTNINRIHEADDVDGVKSGHEYRPPSITKHSIA</sequence>
<evidence type="ECO:0000313" key="2">
    <source>
        <dbReference type="Proteomes" id="UP001165064"/>
    </source>
</evidence>
<protein>
    <submittedName>
        <fullName evidence="1">Unnamed protein product</fullName>
    </submittedName>
</protein>
<keyword evidence="2" id="KW-1185">Reference proteome</keyword>
<proteinExistence type="predicted"/>
<dbReference type="Proteomes" id="UP001165064">
    <property type="component" value="Unassembled WGS sequence"/>
</dbReference>
<name>A0ACB5T285_AMBMO</name>
<reference evidence="1" key="1">
    <citation type="submission" date="2023-04" db="EMBL/GenBank/DDBJ databases">
        <title>Ambrosiozyma monospora NBRC 10751.</title>
        <authorList>
            <person name="Ichikawa N."/>
            <person name="Sato H."/>
            <person name="Tonouchi N."/>
        </authorList>
    </citation>
    <scope>NUCLEOTIDE SEQUENCE</scope>
    <source>
        <strain evidence="1">NBRC 10751</strain>
    </source>
</reference>
<gene>
    <name evidence="1" type="ORF">Amon02_000389800</name>
</gene>